<protein>
    <recommendedName>
        <fullName evidence="6">O-antigen ligase-related domain-containing protein</fullName>
    </recommendedName>
</protein>
<evidence type="ECO:0000313" key="7">
    <source>
        <dbReference type="EMBL" id="CAD5107048.1"/>
    </source>
</evidence>
<feature type="transmembrane region" description="Helical" evidence="5">
    <location>
        <begin position="31"/>
        <end position="47"/>
    </location>
</feature>
<gene>
    <name evidence="7" type="ORF">PSEWESI4_01319</name>
</gene>
<evidence type="ECO:0000256" key="2">
    <source>
        <dbReference type="ARBA" id="ARBA00022692"/>
    </source>
</evidence>
<reference evidence="7 8" key="1">
    <citation type="submission" date="2020-08" db="EMBL/GenBank/DDBJ databases">
        <authorList>
            <person name="Criscuolo A."/>
        </authorList>
    </citation>
    <scope>NUCLEOTIDE SEQUENCE [LARGE SCALE GENOMIC DNA]</scope>
    <source>
        <strain evidence="7">CIP111764</strain>
    </source>
</reference>
<feature type="domain" description="O-antigen ligase-related" evidence="6">
    <location>
        <begin position="184"/>
        <end position="310"/>
    </location>
</feature>
<dbReference type="Proteomes" id="UP000583387">
    <property type="component" value="Unassembled WGS sequence"/>
</dbReference>
<feature type="transmembrane region" description="Helical" evidence="5">
    <location>
        <begin position="147"/>
        <end position="168"/>
    </location>
</feature>
<evidence type="ECO:0000256" key="1">
    <source>
        <dbReference type="ARBA" id="ARBA00004141"/>
    </source>
</evidence>
<evidence type="ECO:0000259" key="6">
    <source>
        <dbReference type="Pfam" id="PF04932"/>
    </source>
</evidence>
<sequence length="387" mass="42824">MARLQPHLLLPGAVCLLVGIGLPTSNLYHQFLAILLWIPGLAMLWTCRSELRQLLRSALGVSLLAFTAWSLATLFWSSVDDPFRQFKHVLYVVLSLWAMRLLGTLPQFPLERMLRFAAYFMAGLAGVYLLKTYWLEGAAWTARVTGVWQLEHSILAAQAFGFFMVVLYNLKPDGARETGVWAVALAVLLAYLVFAQSKGIWIALAAVLVLAPLWKRERLYTVLSAGCLLGGGAALWLAPEFALQRGLSYRPELAEEGLKLLLGGNPFLGLGMGSSFQLQIEAIAAPFDHPHNLLLDIALQLGLVGLVLWVGAWLLVGWLAWRMWDVPLGSALLGAWLFASLAVLSDGAGLWSKPQEIWFLTWIPIGLALALERLQAWRRQPLDHSPP</sequence>
<evidence type="ECO:0000256" key="4">
    <source>
        <dbReference type="ARBA" id="ARBA00023136"/>
    </source>
</evidence>
<keyword evidence="2 5" id="KW-0812">Transmembrane</keyword>
<dbReference type="GO" id="GO:0016020">
    <property type="term" value="C:membrane"/>
    <property type="evidence" value="ECO:0007669"/>
    <property type="project" value="UniProtKB-SubCell"/>
</dbReference>
<feature type="transmembrane region" description="Helical" evidence="5">
    <location>
        <begin position="328"/>
        <end position="351"/>
    </location>
</feature>
<feature type="transmembrane region" description="Helical" evidence="5">
    <location>
        <begin position="180"/>
        <end position="213"/>
    </location>
</feature>
<evidence type="ECO:0000256" key="3">
    <source>
        <dbReference type="ARBA" id="ARBA00022989"/>
    </source>
</evidence>
<dbReference type="PANTHER" id="PTHR37422">
    <property type="entry name" value="TEICHURONIC ACID BIOSYNTHESIS PROTEIN TUAE"/>
    <property type="match status" value="1"/>
</dbReference>
<comment type="caution">
    <text evidence="7">The sequence shown here is derived from an EMBL/GenBank/DDBJ whole genome shotgun (WGS) entry which is preliminary data.</text>
</comment>
<dbReference type="InterPro" id="IPR007016">
    <property type="entry name" value="O-antigen_ligase-rel_domated"/>
</dbReference>
<feature type="transmembrane region" description="Helical" evidence="5">
    <location>
        <begin position="357"/>
        <end position="374"/>
    </location>
</feature>
<dbReference type="AlphaFoldDB" id="A0A7U7EL76"/>
<keyword evidence="3 5" id="KW-1133">Transmembrane helix</keyword>
<keyword evidence="4 5" id="KW-0472">Membrane</keyword>
<dbReference type="InterPro" id="IPR051533">
    <property type="entry name" value="WaaL-like"/>
</dbReference>
<dbReference type="RefSeq" id="WP_187670403.1">
    <property type="nucleotide sequence ID" value="NZ_CAJFCI010000029.1"/>
</dbReference>
<keyword evidence="8" id="KW-1185">Reference proteome</keyword>
<organism evidence="7 8">
    <name type="scientific">Zestomonas carbonaria</name>
    <dbReference type="NCBI Taxonomy" id="2762745"/>
    <lineage>
        <taxon>Bacteria</taxon>
        <taxon>Pseudomonadati</taxon>
        <taxon>Pseudomonadota</taxon>
        <taxon>Gammaproteobacteria</taxon>
        <taxon>Pseudomonadales</taxon>
        <taxon>Pseudomonadaceae</taxon>
        <taxon>Zestomonas</taxon>
    </lineage>
</organism>
<accession>A0A7U7EL76</accession>
<evidence type="ECO:0000256" key="5">
    <source>
        <dbReference type="SAM" id="Phobius"/>
    </source>
</evidence>
<dbReference type="PANTHER" id="PTHR37422:SF13">
    <property type="entry name" value="LIPOPOLYSACCHARIDE BIOSYNTHESIS PROTEIN PA4999-RELATED"/>
    <property type="match status" value="1"/>
</dbReference>
<proteinExistence type="predicted"/>
<dbReference type="EMBL" id="CAJFCI010000029">
    <property type="protein sequence ID" value="CAD5107048.1"/>
    <property type="molecule type" value="Genomic_DNA"/>
</dbReference>
<feature type="transmembrane region" description="Helical" evidence="5">
    <location>
        <begin position="297"/>
        <end position="321"/>
    </location>
</feature>
<evidence type="ECO:0000313" key="8">
    <source>
        <dbReference type="Proteomes" id="UP000583387"/>
    </source>
</evidence>
<dbReference type="Pfam" id="PF04932">
    <property type="entry name" value="Wzy_C"/>
    <property type="match status" value="1"/>
</dbReference>
<feature type="transmembrane region" description="Helical" evidence="5">
    <location>
        <begin position="117"/>
        <end position="135"/>
    </location>
</feature>
<feature type="transmembrane region" description="Helical" evidence="5">
    <location>
        <begin position="219"/>
        <end position="238"/>
    </location>
</feature>
<comment type="subcellular location">
    <subcellularLocation>
        <location evidence="1">Membrane</location>
        <topology evidence="1">Multi-pass membrane protein</topology>
    </subcellularLocation>
</comment>
<name>A0A7U7EL76_9GAMM</name>
<feature type="transmembrane region" description="Helical" evidence="5">
    <location>
        <begin position="54"/>
        <end position="76"/>
    </location>
</feature>